<evidence type="ECO:0000313" key="3">
    <source>
        <dbReference type="Proteomes" id="UP000589626"/>
    </source>
</evidence>
<proteinExistence type="predicted"/>
<dbReference type="PANTHER" id="PTHR12993:SF28">
    <property type="entry name" value="LMBE FAMILY PROTEIN"/>
    <property type="match status" value="1"/>
</dbReference>
<dbReference type="EMBL" id="JACHWR010000001">
    <property type="protein sequence ID" value="MBB3040614.1"/>
    <property type="molecule type" value="Genomic_DNA"/>
</dbReference>
<accession>A0A7W4VRW7</accession>
<dbReference type="GO" id="GO:0016811">
    <property type="term" value="F:hydrolase activity, acting on carbon-nitrogen (but not peptide) bonds, in linear amides"/>
    <property type="evidence" value="ECO:0007669"/>
    <property type="project" value="TreeGrafter"/>
</dbReference>
<dbReference type="AlphaFoldDB" id="A0A7W4VRW7"/>
<comment type="caution">
    <text evidence="2">The sequence shown here is derived from an EMBL/GenBank/DDBJ whole genome shotgun (WGS) entry which is preliminary data.</text>
</comment>
<dbReference type="Pfam" id="PF02585">
    <property type="entry name" value="PIG-L"/>
    <property type="match status" value="1"/>
</dbReference>
<evidence type="ECO:0000313" key="2">
    <source>
        <dbReference type="EMBL" id="MBB3040614.1"/>
    </source>
</evidence>
<dbReference type="RefSeq" id="WP_183590622.1">
    <property type="nucleotide sequence ID" value="NZ_JACHWR010000001.1"/>
</dbReference>
<organism evidence="2 3">
    <name type="scientific">Nocardioides soli</name>
    <dbReference type="NCBI Taxonomy" id="1036020"/>
    <lineage>
        <taxon>Bacteria</taxon>
        <taxon>Bacillati</taxon>
        <taxon>Actinomycetota</taxon>
        <taxon>Actinomycetes</taxon>
        <taxon>Propionibacteriales</taxon>
        <taxon>Nocardioidaceae</taxon>
        <taxon>Nocardioides</taxon>
    </lineage>
</organism>
<dbReference type="PANTHER" id="PTHR12993">
    <property type="entry name" value="N-ACETYLGLUCOSAMINYL-PHOSPHATIDYLINOSITOL DE-N-ACETYLASE-RELATED"/>
    <property type="match status" value="1"/>
</dbReference>
<name>A0A7W4VRW7_9ACTN</name>
<dbReference type="Proteomes" id="UP000589626">
    <property type="component" value="Unassembled WGS sequence"/>
</dbReference>
<reference evidence="2 3" key="1">
    <citation type="submission" date="2020-08" db="EMBL/GenBank/DDBJ databases">
        <title>Sequencing the genomes of 1000 actinobacteria strains.</title>
        <authorList>
            <person name="Klenk H.-P."/>
        </authorList>
    </citation>
    <scope>NUCLEOTIDE SEQUENCE [LARGE SCALE GENOMIC DNA]</scope>
    <source>
        <strain evidence="2 3">DSM 105498</strain>
    </source>
</reference>
<gene>
    <name evidence="2" type="ORF">FHU40_000415</name>
</gene>
<dbReference type="Gene3D" id="3.40.50.10320">
    <property type="entry name" value="LmbE-like"/>
    <property type="match status" value="1"/>
</dbReference>
<sequence length="268" mass="28409">MSAERTLPPLPADAFDRVLCVVAHPDDVEYGTSAAVAAWTSRGVDVGYLLLTRGEAGMDASHPDRTAALRVGEQIAASAAVGVSEVEFLDYPDGVLVYSLEMRRDIARVIRRHRPDAVVVGSWEVEFAAGLNQADHRVAGLAAVDAVRDAGNRWVFPELLDEGLQPWSPRWLLVAGDERPTHGVDVTGAALEGGIASLEAHGEYLAGIAGHPPPRAMISGVTAVHGRRMGVAHAVLFRAFDFHAPPPIAVEAMRLAEAEAATGRPASP</sequence>
<dbReference type="SUPFAM" id="SSF102588">
    <property type="entry name" value="LmbE-like"/>
    <property type="match status" value="1"/>
</dbReference>
<protein>
    <submittedName>
        <fullName evidence="2">LmbE family N-acetylglucosaminyl deacetylase</fullName>
    </submittedName>
</protein>
<dbReference type="InterPro" id="IPR024078">
    <property type="entry name" value="LmbE-like_dom_sf"/>
</dbReference>
<keyword evidence="1" id="KW-0862">Zinc</keyword>
<evidence type="ECO:0000256" key="1">
    <source>
        <dbReference type="ARBA" id="ARBA00022833"/>
    </source>
</evidence>
<dbReference type="InterPro" id="IPR003737">
    <property type="entry name" value="GlcNAc_PI_deacetylase-related"/>
</dbReference>
<dbReference type="GO" id="GO:0016137">
    <property type="term" value="P:glycoside metabolic process"/>
    <property type="evidence" value="ECO:0007669"/>
    <property type="project" value="UniProtKB-ARBA"/>
</dbReference>
<keyword evidence="3" id="KW-1185">Reference proteome</keyword>